<gene>
    <name evidence="1" type="ORF">GSI_08323</name>
</gene>
<dbReference type="InterPro" id="IPR023213">
    <property type="entry name" value="CAT-like_dom_sf"/>
</dbReference>
<dbReference type="AlphaFoldDB" id="A0A2G8S6Z0"/>
<evidence type="ECO:0000313" key="1">
    <source>
        <dbReference type="EMBL" id="PIL29515.1"/>
    </source>
</evidence>
<dbReference type="PANTHER" id="PTHR42034">
    <property type="entry name" value="CHROMOSOME 7, WHOLE GENOME SHOTGUN SEQUENCE-RELATED"/>
    <property type="match status" value="1"/>
</dbReference>
<dbReference type="Gene3D" id="3.30.559.10">
    <property type="entry name" value="Chloramphenicol acetyltransferase-like domain"/>
    <property type="match status" value="1"/>
</dbReference>
<dbReference type="Gene3D" id="3.30.559.30">
    <property type="entry name" value="Nonribosomal peptide synthetase, condensation domain"/>
    <property type="match status" value="1"/>
</dbReference>
<keyword evidence="2" id="KW-1185">Reference proteome</keyword>
<accession>A0A2G8S6Z0</accession>
<dbReference type="Proteomes" id="UP000230002">
    <property type="component" value="Unassembled WGS sequence"/>
</dbReference>
<proteinExistence type="predicted"/>
<name>A0A2G8S6Z0_9APHY</name>
<organism evidence="1 2">
    <name type="scientific">Ganoderma sinense ZZ0214-1</name>
    <dbReference type="NCBI Taxonomy" id="1077348"/>
    <lineage>
        <taxon>Eukaryota</taxon>
        <taxon>Fungi</taxon>
        <taxon>Dikarya</taxon>
        <taxon>Basidiomycota</taxon>
        <taxon>Agaricomycotina</taxon>
        <taxon>Agaricomycetes</taxon>
        <taxon>Polyporales</taxon>
        <taxon>Polyporaceae</taxon>
        <taxon>Ganoderma</taxon>
    </lineage>
</organism>
<reference evidence="1 2" key="1">
    <citation type="journal article" date="2015" name="Sci. Rep.">
        <title>Chromosome-level genome map provides insights into diverse defense mechanisms in the medicinal fungus Ganoderma sinense.</title>
        <authorList>
            <person name="Zhu Y."/>
            <person name="Xu J."/>
            <person name="Sun C."/>
            <person name="Zhou S."/>
            <person name="Xu H."/>
            <person name="Nelson D.R."/>
            <person name="Qian J."/>
            <person name="Song J."/>
            <person name="Luo H."/>
            <person name="Xiang L."/>
            <person name="Li Y."/>
            <person name="Xu Z."/>
            <person name="Ji A."/>
            <person name="Wang L."/>
            <person name="Lu S."/>
            <person name="Hayward A."/>
            <person name="Sun W."/>
            <person name="Li X."/>
            <person name="Schwartz D.C."/>
            <person name="Wang Y."/>
            <person name="Chen S."/>
        </authorList>
    </citation>
    <scope>NUCLEOTIDE SEQUENCE [LARGE SCALE GENOMIC DNA]</scope>
    <source>
        <strain evidence="1 2">ZZ0214-1</strain>
    </source>
</reference>
<protein>
    <submittedName>
        <fullName evidence="1">Uncharacterized protein</fullName>
    </submittedName>
</protein>
<dbReference type="EMBL" id="AYKW01000021">
    <property type="protein sequence ID" value="PIL29515.1"/>
    <property type="molecule type" value="Genomic_DNA"/>
</dbReference>
<comment type="caution">
    <text evidence="1">The sequence shown here is derived from an EMBL/GenBank/DDBJ whole genome shotgun (WGS) entry which is preliminary data.</text>
</comment>
<dbReference type="STRING" id="1077348.A0A2G8S6Z0"/>
<evidence type="ECO:0000313" key="2">
    <source>
        <dbReference type="Proteomes" id="UP000230002"/>
    </source>
</evidence>
<sequence length="476" mass="51767">MRLRDGMGQLAIGVEFTTAMHERDVEARLKEAVVRLRFECPLVAATIEHGLHHHHPEFGSWVYAPLPNVDAARDWANDTVCYLPSPPIDPESFVKSTIETNSIPYVLADGSEQYLRVYLTRPNGTLNTYFLCLHAAHSIIDGRPGLNALSLLLEWMTASDLPGVDELAWGTEHRNLPPGPINATGGPREDWGTKGAELVERFLANAADQDNSHGVACNTPHPAVPGKTTHRVLVKFTLEESAKIARALKTLGFTFSELVDAACILAAFEQNPVPPDEVETAFMNSEIVVSLTDRLPPPTDPRKHLVSCLAFMLSRTDYPLLGSQPRGRARLLAAMRAVKAQYDWLLANPCLPHLSAELAPRIAPTKAELAGTGKGAGAGAGTHGLTVTNIGRVENYVAPVWPGCSGSGSGRSGSGKAVIRVDEMHLAVRWCNPTVHAWSMHGRLSVLLQASDVWDRDVLEDFMSIIVEQISFVVAE</sequence>
<dbReference type="PANTHER" id="PTHR42034:SF1">
    <property type="entry name" value="CONDENSATION DOMAIN-CONTAINING PROTEIN"/>
    <property type="match status" value="1"/>
</dbReference>
<dbReference type="OrthoDB" id="2548233at2759"/>